<feature type="coiled-coil region" evidence="1">
    <location>
        <begin position="27"/>
        <end position="80"/>
    </location>
</feature>
<gene>
    <name evidence="5" type="ORF">SAMN05421508_1341</name>
</gene>
<organism evidence="5 6">
    <name type="scientific">Caenispirillum bisanense</name>
    <dbReference type="NCBI Taxonomy" id="414052"/>
    <lineage>
        <taxon>Bacteria</taxon>
        <taxon>Pseudomonadati</taxon>
        <taxon>Pseudomonadota</taxon>
        <taxon>Alphaproteobacteria</taxon>
        <taxon>Rhodospirillales</taxon>
        <taxon>Novispirillaceae</taxon>
        <taxon>Caenispirillum</taxon>
    </lineage>
</organism>
<dbReference type="InterPro" id="IPR024463">
    <property type="entry name" value="Transposase_TnpC_homeodom"/>
</dbReference>
<dbReference type="PANTHER" id="PTHR33678">
    <property type="entry name" value="BLL1576 PROTEIN"/>
    <property type="match status" value="1"/>
</dbReference>
<dbReference type="InterPro" id="IPR052344">
    <property type="entry name" value="Transposase-related"/>
</dbReference>
<keyword evidence="6" id="KW-1185">Reference proteome</keyword>
<sequence>MAATELATAVAEATSAKAEAASVKAEVSNSRALIAALQLKIEKLQRELRGQRSESKKRLLDQLEMELEDLEATATEDDLAAEKAAAVAGTEVKAHVRKSRGRKPFPAHLPRERVVLPAPETCPCCGSDKLSKIGEHVTETLEEVPRSFKVVQTVREKFSCRSCETITQPPAPFHPTPRGWAGPNLLAGILVEKFAAHQPLNRQAERFGQEGLDISLSTLADQVGAATFTLMPLVELIARHVLAAERLHADDTTVPVLAKSKTITGRLWVNVRDDRPFGGGDAPAALFAYSRDRRNVHPQEHLEGYTGILQADAYSGYNPLFKQDRKPAPLISALCWAHARRKFFELADIDAVRRKKNKPEMSPLALDAVRR</sequence>
<accession>A0A286H2B0</accession>
<evidence type="ECO:0000259" key="2">
    <source>
        <dbReference type="Pfam" id="PF03050"/>
    </source>
</evidence>
<dbReference type="Proteomes" id="UP000219621">
    <property type="component" value="Unassembled WGS sequence"/>
</dbReference>
<dbReference type="PANTHER" id="PTHR33678:SF1">
    <property type="entry name" value="BLL1576 PROTEIN"/>
    <property type="match status" value="1"/>
</dbReference>
<keyword evidence="1" id="KW-0175">Coiled coil</keyword>
<dbReference type="InterPro" id="IPR024474">
    <property type="entry name" value="Znf_dom_IS66"/>
</dbReference>
<evidence type="ECO:0000259" key="3">
    <source>
        <dbReference type="Pfam" id="PF13005"/>
    </source>
</evidence>
<feature type="domain" description="Transposase TnpC homeodomain" evidence="4">
    <location>
        <begin position="37"/>
        <end position="114"/>
    </location>
</feature>
<proteinExistence type="predicted"/>
<dbReference type="Pfam" id="PF13007">
    <property type="entry name" value="LZ_Tnp_IS66"/>
    <property type="match status" value="1"/>
</dbReference>
<evidence type="ECO:0000313" key="6">
    <source>
        <dbReference type="Proteomes" id="UP000219621"/>
    </source>
</evidence>
<feature type="non-terminal residue" evidence="5">
    <location>
        <position position="371"/>
    </location>
</feature>
<dbReference type="Pfam" id="PF03050">
    <property type="entry name" value="DDE_Tnp_IS66"/>
    <property type="match status" value="1"/>
</dbReference>
<feature type="domain" description="Transposase IS66 zinc-finger binding" evidence="3">
    <location>
        <begin position="119"/>
        <end position="164"/>
    </location>
</feature>
<dbReference type="InterPro" id="IPR004291">
    <property type="entry name" value="Transposase_IS66_central"/>
</dbReference>
<evidence type="ECO:0000259" key="4">
    <source>
        <dbReference type="Pfam" id="PF13007"/>
    </source>
</evidence>
<dbReference type="Pfam" id="PF13005">
    <property type="entry name" value="zf-IS66"/>
    <property type="match status" value="1"/>
</dbReference>
<evidence type="ECO:0000256" key="1">
    <source>
        <dbReference type="SAM" id="Coils"/>
    </source>
</evidence>
<dbReference type="NCBIfam" id="NF033517">
    <property type="entry name" value="transpos_IS66"/>
    <property type="match status" value="1"/>
</dbReference>
<evidence type="ECO:0000313" key="5">
    <source>
        <dbReference type="EMBL" id="SOE01925.1"/>
    </source>
</evidence>
<feature type="domain" description="Transposase IS66 central" evidence="2">
    <location>
        <begin position="178"/>
        <end position="349"/>
    </location>
</feature>
<dbReference type="AlphaFoldDB" id="A0A286H2B0"/>
<protein>
    <submittedName>
        <fullName evidence="5">Transposase</fullName>
    </submittedName>
</protein>
<name>A0A286H2B0_9PROT</name>
<dbReference type="EMBL" id="OCNJ01000034">
    <property type="protein sequence ID" value="SOE01925.1"/>
    <property type="molecule type" value="Genomic_DNA"/>
</dbReference>
<reference evidence="5 6" key="1">
    <citation type="submission" date="2017-09" db="EMBL/GenBank/DDBJ databases">
        <authorList>
            <person name="Ehlers B."/>
            <person name="Leendertz F.H."/>
        </authorList>
    </citation>
    <scope>NUCLEOTIDE SEQUENCE [LARGE SCALE GENOMIC DNA]</scope>
    <source>
        <strain evidence="5 6">USBA 140</strain>
    </source>
</reference>